<dbReference type="PANTHER" id="PTHR34360">
    <property type="entry name" value="OS08G0519400 PROTEIN"/>
    <property type="match status" value="1"/>
</dbReference>
<evidence type="ECO:0000313" key="2">
    <source>
        <dbReference type="EMBL" id="KAF3454893.1"/>
    </source>
</evidence>
<name>A0A8K0HMS0_9ROSA</name>
<gene>
    <name evidence="2" type="ORF">FNV43_RR05341</name>
</gene>
<keyword evidence="3" id="KW-1185">Reference proteome</keyword>
<reference evidence="2" key="1">
    <citation type="submission" date="2020-03" db="EMBL/GenBank/DDBJ databases">
        <title>A high-quality chromosome-level genome assembly of a woody plant with both climbing and erect habits, Rhamnella rubrinervis.</title>
        <authorList>
            <person name="Lu Z."/>
            <person name="Yang Y."/>
            <person name="Zhu X."/>
            <person name="Sun Y."/>
        </authorList>
    </citation>
    <scope>NUCLEOTIDE SEQUENCE</scope>
    <source>
        <strain evidence="2">BYM</strain>
        <tissue evidence="2">Leaf</tissue>
    </source>
</reference>
<dbReference type="EMBL" id="VOIH02000002">
    <property type="protein sequence ID" value="KAF3454893.1"/>
    <property type="molecule type" value="Genomic_DNA"/>
</dbReference>
<dbReference type="Proteomes" id="UP000796880">
    <property type="component" value="Unassembled WGS sequence"/>
</dbReference>
<feature type="coiled-coil region" evidence="1">
    <location>
        <begin position="112"/>
        <end position="153"/>
    </location>
</feature>
<dbReference type="PANTHER" id="PTHR34360:SF1">
    <property type="entry name" value="OS08G0519400 PROTEIN"/>
    <property type="match status" value="1"/>
</dbReference>
<dbReference type="OrthoDB" id="2017695at2759"/>
<organism evidence="2 3">
    <name type="scientific">Rhamnella rubrinervis</name>
    <dbReference type="NCBI Taxonomy" id="2594499"/>
    <lineage>
        <taxon>Eukaryota</taxon>
        <taxon>Viridiplantae</taxon>
        <taxon>Streptophyta</taxon>
        <taxon>Embryophyta</taxon>
        <taxon>Tracheophyta</taxon>
        <taxon>Spermatophyta</taxon>
        <taxon>Magnoliopsida</taxon>
        <taxon>eudicotyledons</taxon>
        <taxon>Gunneridae</taxon>
        <taxon>Pentapetalae</taxon>
        <taxon>rosids</taxon>
        <taxon>fabids</taxon>
        <taxon>Rosales</taxon>
        <taxon>Rhamnaceae</taxon>
        <taxon>rhamnoid group</taxon>
        <taxon>Rhamneae</taxon>
        <taxon>Rhamnella</taxon>
    </lineage>
</organism>
<evidence type="ECO:0000313" key="3">
    <source>
        <dbReference type="Proteomes" id="UP000796880"/>
    </source>
</evidence>
<sequence>MVAMKKSSNVVEEGTVLKRPNRKGSIFEIRWSRECLWLCRHVRPIFEIPESQVNEKTQELKRNDDKITQEEKIIRDKSDSISSLHSEVTSFQDGILLSDEPMGWKGYARSGELEKQATIEAQQKEKEALEARANEADKKIKELGSTIEKILENYVEYSVNEVKN</sequence>
<accession>A0A8K0HMS0</accession>
<protein>
    <submittedName>
        <fullName evidence="2">Uncharacterized protein</fullName>
    </submittedName>
</protein>
<proteinExistence type="predicted"/>
<keyword evidence="1" id="KW-0175">Coiled coil</keyword>
<evidence type="ECO:0000256" key="1">
    <source>
        <dbReference type="SAM" id="Coils"/>
    </source>
</evidence>
<dbReference type="AlphaFoldDB" id="A0A8K0HMS0"/>
<comment type="caution">
    <text evidence="2">The sequence shown here is derived from an EMBL/GenBank/DDBJ whole genome shotgun (WGS) entry which is preliminary data.</text>
</comment>